<evidence type="ECO:0000313" key="2">
    <source>
        <dbReference type="EMBL" id="KAK6288386.1"/>
    </source>
</evidence>
<feature type="region of interest" description="Disordered" evidence="1">
    <location>
        <begin position="13"/>
        <end position="41"/>
    </location>
</feature>
<evidence type="ECO:0000256" key="1">
    <source>
        <dbReference type="SAM" id="MobiDB-lite"/>
    </source>
</evidence>
<feature type="region of interest" description="Disordered" evidence="1">
    <location>
        <begin position="55"/>
        <end position="82"/>
    </location>
</feature>
<sequence length="99" mass="11172">MLSVILKDYRKIQNTEDQSEHSEAELGSDCNSGVQHSFPPAKKLSVSLTNCKKRDWISQRERPNPHSASGEAKQHQKTKAKKPINCSQCGKRFVCLSFL</sequence>
<name>A0AAN8KE59_9TELE</name>
<dbReference type="EMBL" id="JAGTTL010000498">
    <property type="protein sequence ID" value="KAK6288386.1"/>
    <property type="molecule type" value="Genomic_DNA"/>
</dbReference>
<dbReference type="AlphaFoldDB" id="A0AAN8KE59"/>
<proteinExistence type="predicted"/>
<organism evidence="2 3">
    <name type="scientific">Coregonus suidteri</name>
    <dbReference type="NCBI Taxonomy" id="861788"/>
    <lineage>
        <taxon>Eukaryota</taxon>
        <taxon>Metazoa</taxon>
        <taxon>Chordata</taxon>
        <taxon>Craniata</taxon>
        <taxon>Vertebrata</taxon>
        <taxon>Euteleostomi</taxon>
        <taxon>Actinopterygii</taxon>
        <taxon>Neopterygii</taxon>
        <taxon>Teleostei</taxon>
        <taxon>Protacanthopterygii</taxon>
        <taxon>Salmoniformes</taxon>
        <taxon>Salmonidae</taxon>
        <taxon>Coregoninae</taxon>
        <taxon>Coregonus</taxon>
    </lineage>
</organism>
<evidence type="ECO:0000313" key="3">
    <source>
        <dbReference type="Proteomes" id="UP001356427"/>
    </source>
</evidence>
<protein>
    <submittedName>
        <fullName evidence="2">Uncharacterized protein</fullName>
    </submittedName>
</protein>
<keyword evidence="3" id="KW-1185">Reference proteome</keyword>
<reference evidence="2 3" key="1">
    <citation type="submission" date="2021-04" db="EMBL/GenBank/DDBJ databases">
        <authorList>
            <person name="De Guttry C."/>
            <person name="Zahm M."/>
            <person name="Klopp C."/>
            <person name="Cabau C."/>
            <person name="Louis A."/>
            <person name="Berthelot C."/>
            <person name="Parey E."/>
            <person name="Roest Crollius H."/>
            <person name="Montfort J."/>
            <person name="Robinson-Rechavi M."/>
            <person name="Bucao C."/>
            <person name="Bouchez O."/>
            <person name="Gislard M."/>
            <person name="Lluch J."/>
            <person name="Milhes M."/>
            <person name="Lampietro C."/>
            <person name="Lopez Roques C."/>
            <person name="Donnadieu C."/>
            <person name="Braasch I."/>
            <person name="Desvignes T."/>
            <person name="Postlethwait J."/>
            <person name="Bobe J."/>
            <person name="Wedekind C."/>
            <person name="Guiguen Y."/>
        </authorList>
    </citation>
    <scope>NUCLEOTIDE SEQUENCE [LARGE SCALE GENOMIC DNA]</scope>
    <source>
        <strain evidence="2">Cs_M1</strain>
        <tissue evidence="2">Blood</tissue>
    </source>
</reference>
<dbReference type="Proteomes" id="UP001356427">
    <property type="component" value="Unassembled WGS sequence"/>
</dbReference>
<gene>
    <name evidence="2" type="ORF">J4Q44_G00389140</name>
</gene>
<comment type="caution">
    <text evidence="2">The sequence shown here is derived from an EMBL/GenBank/DDBJ whole genome shotgun (WGS) entry which is preliminary data.</text>
</comment>
<feature type="compositionally biased region" description="Basic and acidic residues" evidence="1">
    <location>
        <begin position="55"/>
        <end position="64"/>
    </location>
</feature>
<feature type="compositionally biased region" description="Basic and acidic residues" evidence="1">
    <location>
        <begin position="13"/>
        <end position="24"/>
    </location>
</feature>
<accession>A0AAN8KE59</accession>